<keyword evidence="9" id="KW-0406">Ion transport</keyword>
<dbReference type="GO" id="GO:0005267">
    <property type="term" value="F:potassium channel activity"/>
    <property type="evidence" value="ECO:0007669"/>
    <property type="project" value="UniProtKB-KW"/>
</dbReference>
<evidence type="ECO:0000256" key="3">
    <source>
        <dbReference type="ARBA" id="ARBA00022448"/>
    </source>
</evidence>
<feature type="transmembrane region" description="Helical" evidence="13">
    <location>
        <begin position="154"/>
        <end position="176"/>
    </location>
</feature>
<evidence type="ECO:0000256" key="9">
    <source>
        <dbReference type="ARBA" id="ARBA00023065"/>
    </source>
</evidence>
<feature type="transmembrane region" description="Helical" evidence="13">
    <location>
        <begin position="86"/>
        <end position="104"/>
    </location>
</feature>
<keyword evidence="4" id="KW-0633">Potassium transport</keyword>
<evidence type="ECO:0000256" key="7">
    <source>
        <dbReference type="ARBA" id="ARBA00022958"/>
    </source>
</evidence>
<keyword evidence="7" id="KW-0630">Potassium</keyword>
<dbReference type="OrthoDB" id="7626281at2"/>
<feature type="transmembrane region" description="Helical" evidence="13">
    <location>
        <begin position="53"/>
        <end position="74"/>
    </location>
</feature>
<evidence type="ECO:0000256" key="13">
    <source>
        <dbReference type="SAM" id="Phobius"/>
    </source>
</evidence>
<evidence type="ECO:0000256" key="11">
    <source>
        <dbReference type="ARBA" id="ARBA00023303"/>
    </source>
</evidence>
<dbReference type="InterPro" id="IPR010617">
    <property type="entry name" value="TMEM175-like"/>
</dbReference>
<feature type="transmembrane region" description="Helical" evidence="13">
    <location>
        <begin position="12"/>
        <end position="33"/>
    </location>
</feature>
<dbReference type="Proteomes" id="UP000306192">
    <property type="component" value="Unassembled WGS sequence"/>
</dbReference>
<keyword evidence="11" id="KW-0407">Ion channel</keyword>
<evidence type="ECO:0000256" key="12">
    <source>
        <dbReference type="ARBA" id="ARBA00034430"/>
    </source>
</evidence>
<keyword evidence="6" id="KW-0631">Potassium channel</keyword>
<reference evidence="14 15" key="1">
    <citation type="journal article" date="2019" name="Microorganisms">
        <title>Systematic Affiliation and Genome Analysis of Subtercola vilae DB165(T) with Particular Emphasis on Cold Adaptation of an Isolate from a High-Altitude Cold Volcano Lake.</title>
        <authorList>
            <person name="Villalobos A.S."/>
            <person name="Wiese J."/>
            <person name="Imhoff J.F."/>
            <person name="Dorador C."/>
            <person name="Keller A."/>
            <person name="Hentschel U."/>
        </authorList>
    </citation>
    <scope>NUCLEOTIDE SEQUENCE [LARGE SCALE GENOMIC DNA]</scope>
    <source>
        <strain evidence="14 15">DB165</strain>
    </source>
</reference>
<dbReference type="GO" id="GO:0015252">
    <property type="term" value="F:proton channel activity"/>
    <property type="evidence" value="ECO:0007669"/>
    <property type="project" value="InterPro"/>
</dbReference>
<evidence type="ECO:0000256" key="5">
    <source>
        <dbReference type="ARBA" id="ARBA00022692"/>
    </source>
</evidence>
<evidence type="ECO:0000313" key="14">
    <source>
        <dbReference type="EMBL" id="TIH40330.1"/>
    </source>
</evidence>
<evidence type="ECO:0000313" key="15">
    <source>
        <dbReference type="Proteomes" id="UP000306192"/>
    </source>
</evidence>
<comment type="subcellular location">
    <subcellularLocation>
        <location evidence="1">Membrane</location>
        <topology evidence="1">Multi-pass membrane protein</topology>
    </subcellularLocation>
</comment>
<comment type="caution">
    <text evidence="14">The sequence shown here is derived from an EMBL/GenBank/DDBJ whole genome shotgun (WGS) entry which is preliminary data.</text>
</comment>
<accession>A0A4T2C822</accession>
<protein>
    <submittedName>
        <fullName evidence="14">DUF1211 domain-containing protein</fullName>
    </submittedName>
</protein>
<comment type="catalytic activity">
    <reaction evidence="12">
        <text>K(+)(in) = K(+)(out)</text>
        <dbReference type="Rhea" id="RHEA:29463"/>
        <dbReference type="ChEBI" id="CHEBI:29103"/>
    </reaction>
</comment>
<sequence length="221" mass="24100">MAKAVEHRGFDRLVNLSDAVVAIAITLLVLPLVDAAGAIGDTPVPQFMADNGVKFFVFALSFVVIARFWVIHHAMYRNLEAYNRPLIYANFLWLISIVFLPFPTELLASGSESNHATSILYIGTLALTTVAGLAQQIVIVRDPELQRVEVRKTLHMRVAIIAASIMLVALAVTIIVPTVNQWPLLLLLLTGPIEHFLLPRRGASAPARATAPLSPNAPPEK</sequence>
<comment type="similarity">
    <text evidence="2">Belongs to the TMEM175 family.</text>
</comment>
<organism evidence="14 15">
    <name type="scientific">Subtercola vilae</name>
    <dbReference type="NCBI Taxonomy" id="2056433"/>
    <lineage>
        <taxon>Bacteria</taxon>
        <taxon>Bacillati</taxon>
        <taxon>Actinomycetota</taxon>
        <taxon>Actinomycetes</taxon>
        <taxon>Micrococcales</taxon>
        <taxon>Microbacteriaceae</taxon>
        <taxon>Subtercola</taxon>
    </lineage>
</organism>
<name>A0A4T2C822_9MICO</name>
<dbReference type="Pfam" id="PF06736">
    <property type="entry name" value="TMEM175"/>
    <property type="match status" value="1"/>
</dbReference>
<evidence type="ECO:0000256" key="1">
    <source>
        <dbReference type="ARBA" id="ARBA00004141"/>
    </source>
</evidence>
<keyword evidence="5 13" id="KW-0812">Transmembrane</keyword>
<dbReference type="EMBL" id="QYRT01000003">
    <property type="protein sequence ID" value="TIH40330.1"/>
    <property type="molecule type" value="Genomic_DNA"/>
</dbReference>
<keyword evidence="10 13" id="KW-0472">Membrane</keyword>
<dbReference type="AlphaFoldDB" id="A0A4T2C822"/>
<dbReference type="GO" id="GO:0016020">
    <property type="term" value="C:membrane"/>
    <property type="evidence" value="ECO:0007669"/>
    <property type="project" value="UniProtKB-SubCell"/>
</dbReference>
<proteinExistence type="inferred from homology"/>
<evidence type="ECO:0000256" key="4">
    <source>
        <dbReference type="ARBA" id="ARBA00022538"/>
    </source>
</evidence>
<evidence type="ECO:0000256" key="10">
    <source>
        <dbReference type="ARBA" id="ARBA00023136"/>
    </source>
</evidence>
<keyword evidence="8 13" id="KW-1133">Transmembrane helix</keyword>
<dbReference type="RefSeq" id="WP_136640539.1">
    <property type="nucleotide sequence ID" value="NZ_QYRT01000003.1"/>
</dbReference>
<keyword evidence="15" id="KW-1185">Reference proteome</keyword>
<evidence type="ECO:0000256" key="6">
    <source>
        <dbReference type="ARBA" id="ARBA00022826"/>
    </source>
</evidence>
<evidence type="ECO:0000256" key="8">
    <source>
        <dbReference type="ARBA" id="ARBA00022989"/>
    </source>
</evidence>
<keyword evidence="3" id="KW-0813">Transport</keyword>
<evidence type="ECO:0000256" key="2">
    <source>
        <dbReference type="ARBA" id="ARBA00006920"/>
    </source>
</evidence>
<gene>
    <name evidence="14" type="ORF">D4765_01890</name>
</gene>
<feature type="transmembrane region" description="Helical" evidence="13">
    <location>
        <begin position="116"/>
        <end position="134"/>
    </location>
</feature>